<dbReference type="PANTHER" id="PTHR39186:SF1">
    <property type="entry name" value="DUF2071 DOMAIN-CONTAINING PROTEIN"/>
    <property type="match status" value="1"/>
</dbReference>
<dbReference type="SUPFAM" id="SSF160104">
    <property type="entry name" value="Acetoacetate decarboxylase-like"/>
    <property type="match status" value="1"/>
</dbReference>
<dbReference type="Proteomes" id="UP000231912">
    <property type="component" value="Unassembled WGS sequence"/>
</dbReference>
<name>A0A2M9ZG20_9LEPT</name>
<dbReference type="EMBL" id="NPDT01000001">
    <property type="protein sequence ID" value="PJZ67371.1"/>
    <property type="molecule type" value="Genomic_DNA"/>
</dbReference>
<organism evidence="1 2">
    <name type="scientific">Leptospira wolffii</name>
    <dbReference type="NCBI Taxonomy" id="409998"/>
    <lineage>
        <taxon>Bacteria</taxon>
        <taxon>Pseudomonadati</taxon>
        <taxon>Spirochaetota</taxon>
        <taxon>Spirochaetia</taxon>
        <taxon>Leptospirales</taxon>
        <taxon>Leptospiraceae</taxon>
        <taxon>Leptospira</taxon>
    </lineage>
</organism>
<gene>
    <name evidence="1" type="ORF">CH371_04860</name>
</gene>
<evidence type="ECO:0000313" key="1">
    <source>
        <dbReference type="EMBL" id="PJZ67371.1"/>
    </source>
</evidence>
<evidence type="ECO:0000313" key="2">
    <source>
        <dbReference type="Proteomes" id="UP000231912"/>
    </source>
</evidence>
<dbReference type="AlphaFoldDB" id="A0A2M9ZG20"/>
<evidence type="ECO:0008006" key="3">
    <source>
        <dbReference type="Google" id="ProtNLM"/>
    </source>
</evidence>
<dbReference type="PANTHER" id="PTHR39186">
    <property type="entry name" value="DUF2071 FAMILY PROTEIN"/>
    <property type="match status" value="1"/>
</dbReference>
<accession>A0A2M9ZG20</accession>
<reference evidence="1 2" key="1">
    <citation type="submission" date="2017-07" db="EMBL/GenBank/DDBJ databases">
        <title>Leptospira spp. isolated from tropical soils.</title>
        <authorList>
            <person name="Thibeaux R."/>
            <person name="Iraola G."/>
            <person name="Ferres I."/>
            <person name="Bierque E."/>
            <person name="Girault D."/>
            <person name="Soupe-Gilbert M.-E."/>
            <person name="Picardeau M."/>
            <person name="Goarant C."/>
        </authorList>
    </citation>
    <scope>NUCLEOTIDE SEQUENCE [LARGE SCALE GENOMIC DNA]</scope>
    <source>
        <strain evidence="1 2">FH2-C-A2</strain>
    </source>
</reference>
<dbReference type="Pfam" id="PF09844">
    <property type="entry name" value="DUF2071"/>
    <property type="match status" value="1"/>
</dbReference>
<protein>
    <recommendedName>
        <fullName evidence="3">DUF2071 domain-containing protein</fullName>
    </recommendedName>
</protein>
<comment type="caution">
    <text evidence="1">The sequence shown here is derived from an EMBL/GenBank/DDBJ whole genome shotgun (WGS) entry which is preliminary data.</text>
</comment>
<dbReference type="InterPro" id="IPR018644">
    <property type="entry name" value="DUF2071"/>
</dbReference>
<dbReference type="InterPro" id="IPR023375">
    <property type="entry name" value="ADC_dom_sf"/>
</dbReference>
<dbReference type="Gene3D" id="2.40.400.10">
    <property type="entry name" value="Acetoacetate decarboxylase-like"/>
    <property type="match status" value="1"/>
</dbReference>
<sequence>MRSDHRPWKAPLSPWRMKQVWEDLLFIHWPVPVSVLRPIVPKQLEIDTYQGQTWIGVVPFHMSGIRMHYLPEIPFTSRFAEINVRVYVALDGKPGVYFFSLDAANYLAVKVARAFYHLPYYYAKFNILSDKNRIHYDSSRYPLSDRFRFLGEYGPESDVYRAEKGSLEYWLTERYCLYSNRKDRIYRCEILHEPWPLQKASAEIRTNTMVDLPGFRLPDTSPLLHFSKRIEVFTWGLERVR</sequence>
<proteinExistence type="predicted"/>